<dbReference type="AlphaFoldDB" id="A0A0A0C1A3"/>
<sequence>MTLRLRDCGTNAPITGWISDGIQTFYTDANGQFIAVINDAYTGYIVSIGSSGYVGTNFHIDKANHAGTIQTVCLNPASSGSGPGGGGGGSGW</sequence>
<dbReference type="EMBL" id="AXCZ01000062">
    <property type="protein sequence ID" value="KGM13159.1"/>
    <property type="molecule type" value="Genomic_DNA"/>
</dbReference>
<keyword evidence="2" id="KW-1185">Reference proteome</keyword>
<comment type="caution">
    <text evidence="1">The sequence shown here is derived from an EMBL/GenBank/DDBJ whole genome shotgun (WGS) entry which is preliminary data.</text>
</comment>
<protein>
    <submittedName>
        <fullName evidence="1">Uncharacterized protein</fullName>
    </submittedName>
</protein>
<evidence type="ECO:0000313" key="1">
    <source>
        <dbReference type="EMBL" id="KGM13159.1"/>
    </source>
</evidence>
<accession>A0A0A0C1A3</accession>
<gene>
    <name evidence="1" type="ORF">N869_15735</name>
</gene>
<evidence type="ECO:0000313" key="2">
    <source>
        <dbReference type="Proteomes" id="UP000054314"/>
    </source>
</evidence>
<name>A0A0A0C1A3_9CELL</name>
<organism evidence="1 2">
    <name type="scientific">Cellulomonas bogoriensis 69B4 = DSM 16987</name>
    <dbReference type="NCBI Taxonomy" id="1386082"/>
    <lineage>
        <taxon>Bacteria</taxon>
        <taxon>Bacillati</taxon>
        <taxon>Actinomycetota</taxon>
        <taxon>Actinomycetes</taxon>
        <taxon>Micrococcales</taxon>
        <taxon>Cellulomonadaceae</taxon>
        <taxon>Cellulomonas</taxon>
    </lineage>
</organism>
<dbReference type="Proteomes" id="UP000054314">
    <property type="component" value="Unassembled WGS sequence"/>
</dbReference>
<proteinExistence type="predicted"/>
<reference evidence="1 2" key="1">
    <citation type="submission" date="2013-08" db="EMBL/GenBank/DDBJ databases">
        <title>Genome sequencing of Cellulomonas bogoriensis 69B4.</title>
        <authorList>
            <person name="Chen F."/>
            <person name="Li Y."/>
            <person name="Wang G."/>
        </authorList>
    </citation>
    <scope>NUCLEOTIDE SEQUENCE [LARGE SCALE GENOMIC DNA]</scope>
    <source>
        <strain evidence="1 2">69B4</strain>
    </source>
</reference>